<organism evidence="2 3">
    <name type="scientific">Cervus elaphus hippelaphus</name>
    <name type="common">European red deer</name>
    <dbReference type="NCBI Taxonomy" id="46360"/>
    <lineage>
        <taxon>Eukaryota</taxon>
        <taxon>Metazoa</taxon>
        <taxon>Chordata</taxon>
        <taxon>Craniata</taxon>
        <taxon>Vertebrata</taxon>
        <taxon>Euteleostomi</taxon>
        <taxon>Mammalia</taxon>
        <taxon>Eutheria</taxon>
        <taxon>Laurasiatheria</taxon>
        <taxon>Artiodactyla</taxon>
        <taxon>Ruminantia</taxon>
        <taxon>Pecora</taxon>
        <taxon>Cervidae</taxon>
        <taxon>Cervinae</taxon>
        <taxon>Cervus</taxon>
    </lineage>
</organism>
<dbReference type="OrthoDB" id="247006at2759"/>
<feature type="repeat" description="ARM" evidence="1">
    <location>
        <begin position="1"/>
        <end position="38"/>
    </location>
</feature>
<evidence type="ECO:0000313" key="3">
    <source>
        <dbReference type="Proteomes" id="UP000242450"/>
    </source>
</evidence>
<keyword evidence="3" id="KW-1185">Reference proteome</keyword>
<dbReference type="PANTHER" id="PTHR21356:SF1">
    <property type="entry name" value="ARMADILLO REPEAT-CONTAINING PROTEIN 2"/>
    <property type="match status" value="1"/>
</dbReference>
<dbReference type="Gene3D" id="1.25.10.10">
    <property type="entry name" value="Leucine-rich Repeat Variant"/>
    <property type="match status" value="1"/>
</dbReference>
<accession>A0A212C5W7</accession>
<name>A0A212C5W7_CEREH</name>
<comment type="caution">
    <text evidence="2">The sequence shown here is derived from an EMBL/GenBank/DDBJ whole genome shotgun (WGS) entry which is preliminary data.</text>
</comment>
<dbReference type="Proteomes" id="UP000242450">
    <property type="component" value="Chromosome 28"/>
</dbReference>
<evidence type="ECO:0000256" key="1">
    <source>
        <dbReference type="PROSITE-ProRule" id="PRU00259"/>
    </source>
</evidence>
<dbReference type="AlphaFoldDB" id="A0A212C5W7"/>
<reference evidence="2 3" key="1">
    <citation type="journal article" date="2018" name="Mol. Genet. Genomics">
        <title>The red deer Cervus elaphus genome CerEla1.0: sequencing, annotating, genes, and chromosomes.</title>
        <authorList>
            <person name="Bana N.A."/>
            <person name="Nyiri A."/>
            <person name="Nagy J."/>
            <person name="Frank K."/>
            <person name="Nagy T."/>
            <person name="Steger V."/>
            <person name="Schiller M."/>
            <person name="Lakatos P."/>
            <person name="Sugar L."/>
            <person name="Horn P."/>
            <person name="Barta E."/>
            <person name="Orosz L."/>
        </authorList>
    </citation>
    <scope>NUCLEOTIDE SEQUENCE [LARGE SCALE GENOMIC DNA]</scope>
    <source>
        <strain evidence="2">Hungarian</strain>
    </source>
</reference>
<dbReference type="SUPFAM" id="SSF48371">
    <property type="entry name" value="ARM repeat"/>
    <property type="match status" value="1"/>
</dbReference>
<dbReference type="InterPro" id="IPR016024">
    <property type="entry name" value="ARM-type_fold"/>
</dbReference>
<dbReference type="InterPro" id="IPR038905">
    <property type="entry name" value="ARMC2"/>
</dbReference>
<dbReference type="GO" id="GO:0007288">
    <property type="term" value="P:sperm axoneme assembly"/>
    <property type="evidence" value="ECO:0007669"/>
    <property type="project" value="TreeGrafter"/>
</dbReference>
<dbReference type="InterPro" id="IPR011989">
    <property type="entry name" value="ARM-like"/>
</dbReference>
<sequence>MIALLDAKHQDICFSACGVLLNLTVDRDKRVILKEGGGIKKLVDCLRDFGPTDWQLACLVCKTLWNFSENITNASSCFGDEAANTLLALLSSFLGKTPDCESVNLIKMRKIISCCLCG</sequence>
<proteinExistence type="predicted"/>
<dbReference type="PROSITE" id="PS50176">
    <property type="entry name" value="ARM_REPEAT"/>
    <property type="match status" value="1"/>
</dbReference>
<dbReference type="EMBL" id="MKHE01000028">
    <property type="protein sequence ID" value="OWK01369.1"/>
    <property type="molecule type" value="Genomic_DNA"/>
</dbReference>
<gene>
    <name evidence="2" type="ORF">Celaphus_00018884</name>
</gene>
<dbReference type="PANTHER" id="PTHR21356">
    <property type="entry name" value="ARMADILLO REPEAT CONTAINING 2"/>
    <property type="match status" value="1"/>
</dbReference>
<evidence type="ECO:0000313" key="2">
    <source>
        <dbReference type="EMBL" id="OWK01369.1"/>
    </source>
</evidence>
<protein>
    <submittedName>
        <fullName evidence="2">ARMC2</fullName>
    </submittedName>
</protein>
<dbReference type="InterPro" id="IPR000225">
    <property type="entry name" value="Armadillo"/>
</dbReference>